<name>A0ABW2LPN7_9PSEU</name>
<accession>A0ABW2LPN7</accession>
<dbReference type="Proteomes" id="UP001596504">
    <property type="component" value="Unassembled WGS sequence"/>
</dbReference>
<evidence type="ECO:0000313" key="2">
    <source>
        <dbReference type="EMBL" id="MFC7344497.1"/>
    </source>
</evidence>
<reference evidence="3" key="1">
    <citation type="journal article" date="2019" name="Int. J. Syst. Evol. Microbiol.">
        <title>The Global Catalogue of Microorganisms (GCM) 10K type strain sequencing project: providing services to taxonomists for standard genome sequencing and annotation.</title>
        <authorList>
            <consortium name="The Broad Institute Genomics Platform"/>
            <consortium name="The Broad Institute Genome Sequencing Center for Infectious Disease"/>
            <person name="Wu L."/>
            <person name="Ma J."/>
        </authorList>
    </citation>
    <scope>NUCLEOTIDE SEQUENCE [LARGE SCALE GENOMIC DNA]</scope>
    <source>
        <strain evidence="3">WLHS5</strain>
    </source>
</reference>
<comment type="caution">
    <text evidence="2">The sequence shown here is derived from an EMBL/GenBank/DDBJ whole genome shotgun (WGS) entry which is preliminary data.</text>
</comment>
<proteinExistence type="predicted"/>
<organism evidence="2 3">
    <name type="scientific">Saccharopolyspora griseoalba</name>
    <dbReference type="NCBI Taxonomy" id="1431848"/>
    <lineage>
        <taxon>Bacteria</taxon>
        <taxon>Bacillati</taxon>
        <taxon>Actinomycetota</taxon>
        <taxon>Actinomycetes</taxon>
        <taxon>Pseudonocardiales</taxon>
        <taxon>Pseudonocardiaceae</taxon>
        <taxon>Saccharopolyspora</taxon>
    </lineage>
</organism>
<protein>
    <submittedName>
        <fullName evidence="2">Uncharacterized protein</fullName>
    </submittedName>
</protein>
<feature type="region of interest" description="Disordered" evidence="1">
    <location>
        <begin position="21"/>
        <end position="45"/>
    </location>
</feature>
<keyword evidence="3" id="KW-1185">Reference proteome</keyword>
<dbReference type="RefSeq" id="WP_380672337.1">
    <property type="nucleotide sequence ID" value="NZ_JBHTCJ010000017.1"/>
</dbReference>
<evidence type="ECO:0000313" key="3">
    <source>
        <dbReference type="Proteomes" id="UP001596504"/>
    </source>
</evidence>
<dbReference type="EMBL" id="JBHTCJ010000017">
    <property type="protein sequence ID" value="MFC7344497.1"/>
    <property type="molecule type" value="Genomic_DNA"/>
</dbReference>
<evidence type="ECO:0000256" key="1">
    <source>
        <dbReference type="SAM" id="MobiDB-lite"/>
    </source>
</evidence>
<sequence>MNWDDHDRQLRVSALCTDANLGAASDHDPVPAMLDDAGSDADRTSSALQEHVATLGGVDAVLADPVTRDEFTALAGRARVNVADVDAMARRLR</sequence>
<gene>
    <name evidence="2" type="ORF">ACFQRI_24085</name>
</gene>